<organism evidence="2 3">
    <name type="scientific">Hyphodiscus hymeniophilus</name>
    <dbReference type="NCBI Taxonomy" id="353542"/>
    <lineage>
        <taxon>Eukaryota</taxon>
        <taxon>Fungi</taxon>
        <taxon>Dikarya</taxon>
        <taxon>Ascomycota</taxon>
        <taxon>Pezizomycotina</taxon>
        <taxon>Leotiomycetes</taxon>
        <taxon>Helotiales</taxon>
        <taxon>Hyphodiscaceae</taxon>
        <taxon>Hyphodiscus</taxon>
    </lineage>
</organism>
<dbReference type="Pfam" id="PF00149">
    <property type="entry name" value="Metallophos"/>
    <property type="match status" value="1"/>
</dbReference>
<dbReference type="GO" id="GO:0016829">
    <property type="term" value="F:lyase activity"/>
    <property type="evidence" value="ECO:0007669"/>
    <property type="project" value="UniProtKB-KW"/>
</dbReference>
<dbReference type="InterPro" id="IPR004843">
    <property type="entry name" value="Calcineurin-like_PHP"/>
</dbReference>
<sequence>MVDIPVMRKTRFVCILDTHNASPGGAFQLPKGDVLIHAGDMTNQGSFKELQKTVNWIEESDFECKIVIAGTFNLDVVDQNLKNAGNHDITLDTDFYAQFGLYFHNQEPQDSKKCQELLERSHSILWLKHESGTIKLASPTGPRTSFKLFGSPFSPAKGMWAFGYDPDEASQIWNKIPLDTDIVVTHTPAKYHCDETKERRAAGCTALRETLWRVRPRLAICGHIHEGRDVERVRWDLGAPNIKYKEWSSEPWVDPGGENKKLSLVDLTRKHGAAIENDGSIGDTINEPVAGQSKATLPTIVPTIPQQIIEGSMAGSKRTAKVGLSRIVNSVLAIPPEAMPPATRGQGGMPPSLRCDLEALSGRLGRKETCFINAAIMASSWPHGGGGKKFNKPIVVDVDLPVWDR</sequence>
<keyword evidence="3" id="KW-1185">Reference proteome</keyword>
<dbReference type="PANTHER" id="PTHR12905">
    <property type="entry name" value="METALLOPHOSPHOESTERASE"/>
    <property type="match status" value="1"/>
</dbReference>
<dbReference type="EMBL" id="VNKQ01000014">
    <property type="protein sequence ID" value="KAG0646940.1"/>
    <property type="molecule type" value="Genomic_DNA"/>
</dbReference>
<gene>
    <name evidence="2" type="ORF">D0Z07_6477</name>
</gene>
<dbReference type="CDD" id="cd07379">
    <property type="entry name" value="MPP_239FB"/>
    <property type="match status" value="1"/>
</dbReference>
<dbReference type="InterPro" id="IPR029052">
    <property type="entry name" value="Metallo-depent_PP-like"/>
</dbReference>
<evidence type="ECO:0000313" key="2">
    <source>
        <dbReference type="EMBL" id="KAG0646940.1"/>
    </source>
</evidence>
<dbReference type="InterPro" id="IPR051693">
    <property type="entry name" value="UPF0046_metallophosphoest"/>
</dbReference>
<protein>
    <submittedName>
        <fullName evidence="2">Rhamnogalacturonate lyase C</fullName>
    </submittedName>
</protein>
<dbReference type="GO" id="GO:0016787">
    <property type="term" value="F:hydrolase activity"/>
    <property type="evidence" value="ECO:0007669"/>
    <property type="project" value="InterPro"/>
</dbReference>
<keyword evidence="2" id="KW-0456">Lyase</keyword>
<dbReference type="Proteomes" id="UP000785200">
    <property type="component" value="Unassembled WGS sequence"/>
</dbReference>
<name>A0A9P6VFG1_9HELO</name>
<evidence type="ECO:0000259" key="1">
    <source>
        <dbReference type="Pfam" id="PF00149"/>
    </source>
</evidence>
<reference evidence="2" key="1">
    <citation type="submission" date="2019-07" db="EMBL/GenBank/DDBJ databases">
        <title>Hyphodiscus hymeniophilus genome sequencing and assembly.</title>
        <authorList>
            <person name="Kramer G."/>
            <person name="Nodwell J."/>
        </authorList>
    </citation>
    <scope>NUCLEOTIDE SEQUENCE</scope>
    <source>
        <strain evidence="2">ATCC 34498</strain>
    </source>
</reference>
<dbReference type="SUPFAM" id="SSF56300">
    <property type="entry name" value="Metallo-dependent phosphatases"/>
    <property type="match status" value="1"/>
</dbReference>
<dbReference type="OrthoDB" id="630188at2759"/>
<proteinExistence type="predicted"/>
<evidence type="ECO:0000313" key="3">
    <source>
        <dbReference type="Proteomes" id="UP000785200"/>
    </source>
</evidence>
<accession>A0A9P6VFG1</accession>
<feature type="domain" description="Calcineurin-like phosphoesterase" evidence="1">
    <location>
        <begin position="30"/>
        <end position="226"/>
    </location>
</feature>
<dbReference type="AlphaFoldDB" id="A0A9P6VFG1"/>
<comment type="caution">
    <text evidence="2">The sequence shown here is derived from an EMBL/GenBank/DDBJ whole genome shotgun (WGS) entry which is preliminary data.</text>
</comment>
<dbReference type="PANTHER" id="PTHR12905:SF16">
    <property type="entry name" value="SER_THR PROTEIN PHOSPHATASE FAMILY PROTEIN (AFU_ORTHOLOGUE AFUA_1G06000)"/>
    <property type="match status" value="1"/>
</dbReference>
<dbReference type="Gene3D" id="3.60.21.10">
    <property type="match status" value="1"/>
</dbReference>